<evidence type="ECO:0000313" key="1">
    <source>
        <dbReference type="EMBL" id="QHT97688.1"/>
    </source>
</evidence>
<sequence>MFLDHSSSKREAVRLLKTLKGNHFGHSSVSIKRNLIAYEGIKVPESWAPRFKDESS</sequence>
<name>A0A6C0IWM9_9ZZZZ</name>
<organism evidence="1">
    <name type="scientific">viral metagenome</name>
    <dbReference type="NCBI Taxonomy" id="1070528"/>
    <lineage>
        <taxon>unclassified sequences</taxon>
        <taxon>metagenomes</taxon>
        <taxon>organismal metagenomes</taxon>
    </lineage>
</organism>
<dbReference type="AlphaFoldDB" id="A0A6C0IWM9"/>
<protein>
    <submittedName>
        <fullName evidence="1">Uncharacterized protein</fullName>
    </submittedName>
</protein>
<accession>A0A6C0IWM9</accession>
<reference evidence="1" key="1">
    <citation type="journal article" date="2020" name="Nature">
        <title>Giant virus diversity and host interactions through global metagenomics.</title>
        <authorList>
            <person name="Schulz F."/>
            <person name="Roux S."/>
            <person name="Paez-Espino D."/>
            <person name="Jungbluth S."/>
            <person name="Walsh D.A."/>
            <person name="Denef V.J."/>
            <person name="McMahon K.D."/>
            <person name="Konstantinidis K.T."/>
            <person name="Eloe-Fadrosh E.A."/>
            <person name="Kyrpides N.C."/>
            <person name="Woyke T."/>
        </authorList>
    </citation>
    <scope>NUCLEOTIDE SEQUENCE</scope>
    <source>
        <strain evidence="1">GVMAG-M-3300025572-1</strain>
    </source>
</reference>
<proteinExistence type="predicted"/>
<dbReference type="EMBL" id="MN740283">
    <property type="protein sequence ID" value="QHT97688.1"/>
    <property type="molecule type" value="Genomic_DNA"/>
</dbReference>